<reference evidence="3" key="1">
    <citation type="journal article" date="2012" name="Science">
        <title>Fermentation, hydrogen, and sulfur metabolism in multiple uncultivated bacterial phyla.</title>
        <authorList>
            <person name="Wrighton K.C."/>
            <person name="Thomas B.C."/>
            <person name="Sharon I."/>
            <person name="Miller C.S."/>
            <person name="Castelle C.J."/>
            <person name="VerBerkmoes N.C."/>
            <person name="Wilkins M.J."/>
            <person name="Hettich R.L."/>
            <person name="Lipton M.S."/>
            <person name="Williams K.H."/>
            <person name="Long P.E."/>
            <person name="Banfield J.F."/>
        </authorList>
    </citation>
    <scope>NUCLEOTIDE SEQUENCE [LARGE SCALE GENOMIC DNA]</scope>
</reference>
<evidence type="ECO:0000313" key="3">
    <source>
        <dbReference type="EMBL" id="EKD25318.1"/>
    </source>
</evidence>
<dbReference type="Pfam" id="PF02604">
    <property type="entry name" value="PhdYeFM_antitox"/>
    <property type="match status" value="1"/>
</dbReference>
<comment type="function">
    <text evidence="2">Antitoxin component of a type II toxin-antitoxin (TA) system.</text>
</comment>
<protein>
    <recommendedName>
        <fullName evidence="2">Antitoxin</fullName>
    </recommendedName>
</protein>
<evidence type="ECO:0000256" key="2">
    <source>
        <dbReference type="RuleBase" id="RU362080"/>
    </source>
</evidence>
<dbReference type="AlphaFoldDB" id="K1XY80"/>
<comment type="caution">
    <text evidence="3">The sequence shown here is derived from an EMBL/GenBank/DDBJ whole genome shotgun (WGS) entry which is preliminary data.</text>
</comment>
<dbReference type="SUPFAM" id="SSF143120">
    <property type="entry name" value="YefM-like"/>
    <property type="match status" value="1"/>
</dbReference>
<accession>K1XY80</accession>
<evidence type="ECO:0000256" key="1">
    <source>
        <dbReference type="ARBA" id="ARBA00009981"/>
    </source>
</evidence>
<comment type="similarity">
    <text evidence="1 2">Belongs to the phD/YefM antitoxin family.</text>
</comment>
<dbReference type="InterPro" id="IPR006442">
    <property type="entry name" value="Antitoxin_Phd/YefM"/>
</dbReference>
<sequence>MLSQQIISITDLRTNTTKVLNSLGVKYIFVNNKPKSVIMDIKKYESIKRKLRRYIMDEEVAHAEKNWPHFSNVDDFMKDLLE</sequence>
<dbReference type="EMBL" id="AMFJ01036091">
    <property type="protein sequence ID" value="EKD25318.1"/>
    <property type="molecule type" value="Genomic_DNA"/>
</dbReference>
<organism evidence="3">
    <name type="scientific">uncultured bacterium</name>
    <name type="common">gcode 4</name>
    <dbReference type="NCBI Taxonomy" id="1234023"/>
    <lineage>
        <taxon>Bacteria</taxon>
        <taxon>environmental samples</taxon>
    </lineage>
</organism>
<gene>
    <name evidence="3" type="ORF">ACD_80C00084G0004</name>
</gene>
<dbReference type="InterPro" id="IPR036165">
    <property type="entry name" value="YefM-like_sf"/>
</dbReference>
<name>K1XY80_9BACT</name>
<proteinExistence type="inferred from homology"/>